<reference evidence="1 2" key="1">
    <citation type="submission" date="2019-08" db="EMBL/GenBank/DDBJ databases">
        <title>Bacillus genomes from the desert of Cuatro Cienegas, Coahuila.</title>
        <authorList>
            <person name="Olmedo-Alvarez G."/>
        </authorList>
    </citation>
    <scope>NUCLEOTIDE SEQUENCE [LARGE SCALE GENOMIC DNA]</scope>
    <source>
        <strain evidence="1 2">CH28_1T</strain>
    </source>
</reference>
<sequence length="292" mass="33747">MYHEQKPFDISPYDHPDIYPGPRPASSFLFWQGKAHRMEADKGVPVEQHSIHFSNVNHVLGSLAFQSTHVKKVDEFLGEEGFHSKVPVVAYGSNVCLAQLQYKFRLRPEEKDFMLCLKGTVTDSDIVYAPFLAPYGSLPAVIAPVEDAVCEVWLTFIDKKQLELINATEKGYELRVHTGKKVRLDTGEVFENVYAYYEPRALLWKGKMCRFKDISGQSPLKSVWQSEMLNELKLAVDHKGTREEFIHLLRWDRSYRDYVEGFLKDKCTYIFDHPDWKAAETILSIGEMKRSF</sequence>
<evidence type="ECO:0000313" key="2">
    <source>
        <dbReference type="Proteomes" id="UP000322524"/>
    </source>
</evidence>
<organism evidence="1 2">
    <name type="scientific">Sutcliffiella horikoshii</name>
    <dbReference type="NCBI Taxonomy" id="79883"/>
    <lineage>
        <taxon>Bacteria</taxon>
        <taxon>Bacillati</taxon>
        <taxon>Bacillota</taxon>
        <taxon>Bacilli</taxon>
        <taxon>Bacillales</taxon>
        <taxon>Bacillaceae</taxon>
        <taxon>Sutcliffiella</taxon>
    </lineage>
</organism>
<gene>
    <name evidence="1" type="ORF">FZC76_16985</name>
</gene>
<proteinExistence type="predicted"/>
<accession>A0A5D4STR3</accession>
<evidence type="ECO:0000313" key="1">
    <source>
        <dbReference type="EMBL" id="TYS65592.1"/>
    </source>
</evidence>
<dbReference type="RefSeq" id="WP_148989372.1">
    <property type="nucleotide sequence ID" value="NZ_VTEV01000007.1"/>
</dbReference>
<comment type="caution">
    <text evidence="1">The sequence shown here is derived from an EMBL/GenBank/DDBJ whole genome shotgun (WGS) entry which is preliminary data.</text>
</comment>
<dbReference type="EMBL" id="VTEV01000007">
    <property type="protein sequence ID" value="TYS65592.1"/>
    <property type="molecule type" value="Genomic_DNA"/>
</dbReference>
<dbReference type="OrthoDB" id="2797777at2"/>
<dbReference type="AlphaFoldDB" id="A0A5D4STR3"/>
<protein>
    <submittedName>
        <fullName evidence="1">Uncharacterized protein</fullName>
    </submittedName>
</protein>
<dbReference type="Proteomes" id="UP000322524">
    <property type="component" value="Unassembled WGS sequence"/>
</dbReference>
<name>A0A5D4STR3_9BACI</name>